<evidence type="ECO:0000313" key="2">
    <source>
        <dbReference type="Proteomes" id="UP000288024"/>
    </source>
</evidence>
<dbReference type="Proteomes" id="UP000288024">
    <property type="component" value="Unassembled WGS sequence"/>
</dbReference>
<dbReference type="RefSeq" id="WP_127738762.1">
    <property type="nucleotide sequence ID" value="NZ_RZTZ01000004.1"/>
</dbReference>
<proteinExistence type="predicted"/>
<reference evidence="1 2" key="1">
    <citation type="submission" date="2019-01" db="EMBL/GenBank/DDBJ databases">
        <title>Bacillus sp. M5HDSG1-1, whole genome shotgun sequence.</title>
        <authorList>
            <person name="Tuo L."/>
        </authorList>
    </citation>
    <scope>NUCLEOTIDE SEQUENCE [LARGE SCALE GENOMIC DNA]</scope>
    <source>
        <strain evidence="1 2">M5HDSG1-1</strain>
    </source>
</reference>
<keyword evidence="2" id="KW-1185">Reference proteome</keyword>
<protein>
    <submittedName>
        <fullName evidence="1">Uncharacterized protein</fullName>
    </submittedName>
</protein>
<comment type="caution">
    <text evidence="1">The sequence shown here is derived from an EMBL/GenBank/DDBJ whole genome shotgun (WGS) entry which is preliminary data.</text>
</comment>
<dbReference type="AlphaFoldDB" id="A0A3S2TXD3"/>
<name>A0A3S2TXD3_9BACI</name>
<sequence length="90" mass="10479">MIKVKIKVNSRRFTIPVPYAFLHLFIRIITSERILMLANRIIEEKAKQKFQIPYIKKADLEPLLKELAMQKGLLLVETSLKDGTEVSVRL</sequence>
<evidence type="ECO:0000313" key="1">
    <source>
        <dbReference type="EMBL" id="RVT62810.1"/>
    </source>
</evidence>
<gene>
    <name evidence="1" type="ORF">EM808_12140</name>
</gene>
<dbReference type="EMBL" id="RZTZ01000004">
    <property type="protein sequence ID" value="RVT62810.1"/>
    <property type="molecule type" value="Genomic_DNA"/>
</dbReference>
<accession>A0A3S2TXD3</accession>
<organism evidence="1 2">
    <name type="scientific">Niallia taxi</name>
    <dbReference type="NCBI Taxonomy" id="2499688"/>
    <lineage>
        <taxon>Bacteria</taxon>
        <taxon>Bacillati</taxon>
        <taxon>Bacillota</taxon>
        <taxon>Bacilli</taxon>
        <taxon>Bacillales</taxon>
        <taxon>Bacillaceae</taxon>
        <taxon>Niallia</taxon>
    </lineage>
</organism>